<dbReference type="SUPFAM" id="SSF46689">
    <property type="entry name" value="Homeodomain-like"/>
    <property type="match status" value="1"/>
</dbReference>
<dbReference type="Proteomes" id="UP001497525">
    <property type="component" value="Unassembled WGS sequence"/>
</dbReference>
<evidence type="ECO:0000256" key="5">
    <source>
        <dbReference type="ARBA" id="ARBA00023242"/>
    </source>
</evidence>
<dbReference type="Pfam" id="PF05920">
    <property type="entry name" value="Homeobox_KN"/>
    <property type="match status" value="1"/>
</dbReference>
<feature type="compositionally biased region" description="Polar residues" evidence="7">
    <location>
        <begin position="76"/>
        <end position="90"/>
    </location>
</feature>
<feature type="region of interest" description="Disordered" evidence="7">
    <location>
        <begin position="665"/>
        <end position="693"/>
    </location>
</feature>
<dbReference type="GO" id="GO:0000981">
    <property type="term" value="F:DNA-binding transcription factor activity, RNA polymerase II-specific"/>
    <property type="evidence" value="ECO:0007669"/>
    <property type="project" value="InterPro"/>
</dbReference>
<evidence type="ECO:0000256" key="1">
    <source>
        <dbReference type="ARBA" id="ARBA00004123"/>
    </source>
</evidence>
<dbReference type="SMART" id="SM00389">
    <property type="entry name" value="HOX"/>
    <property type="match status" value="1"/>
</dbReference>
<evidence type="ECO:0000313" key="10">
    <source>
        <dbReference type="Proteomes" id="UP001497525"/>
    </source>
</evidence>
<feature type="DNA-binding region" description="Homeobox" evidence="6">
    <location>
        <begin position="287"/>
        <end position="349"/>
    </location>
</feature>
<evidence type="ECO:0000259" key="8">
    <source>
        <dbReference type="PROSITE" id="PS50071"/>
    </source>
</evidence>
<organism evidence="9 10">
    <name type="scientific">Calicophoron daubneyi</name>
    <name type="common">Rumen fluke</name>
    <name type="synonym">Paramphistomum daubneyi</name>
    <dbReference type="NCBI Taxonomy" id="300641"/>
    <lineage>
        <taxon>Eukaryota</taxon>
        <taxon>Metazoa</taxon>
        <taxon>Spiralia</taxon>
        <taxon>Lophotrochozoa</taxon>
        <taxon>Platyhelminthes</taxon>
        <taxon>Trematoda</taxon>
        <taxon>Digenea</taxon>
        <taxon>Plagiorchiida</taxon>
        <taxon>Pronocephalata</taxon>
        <taxon>Paramphistomoidea</taxon>
        <taxon>Paramphistomidae</taxon>
        <taxon>Calicophoron</taxon>
    </lineage>
</organism>
<comment type="subcellular location">
    <subcellularLocation>
        <location evidence="1 6">Nucleus</location>
    </subcellularLocation>
</comment>
<feature type="region of interest" description="Disordered" evidence="7">
    <location>
        <begin position="356"/>
        <end position="404"/>
    </location>
</feature>
<gene>
    <name evidence="9" type="ORF">CDAUBV1_LOCUS13749</name>
</gene>
<dbReference type="InterPro" id="IPR017970">
    <property type="entry name" value="Homeobox_CS"/>
</dbReference>
<reference evidence="9" key="1">
    <citation type="submission" date="2024-06" db="EMBL/GenBank/DDBJ databases">
        <authorList>
            <person name="Liu X."/>
            <person name="Lenzi L."/>
            <person name="Haldenby T S."/>
            <person name="Uol C."/>
        </authorList>
    </citation>
    <scope>NUCLEOTIDE SEQUENCE</scope>
</reference>
<dbReference type="PROSITE" id="PS50071">
    <property type="entry name" value="HOMEOBOX_2"/>
    <property type="match status" value="1"/>
</dbReference>
<proteinExistence type="inferred from homology"/>
<feature type="compositionally biased region" description="Acidic residues" evidence="7">
    <location>
        <begin position="369"/>
        <end position="387"/>
    </location>
</feature>
<dbReference type="EMBL" id="CAXLJL010000545">
    <property type="protein sequence ID" value="CAL5138890.1"/>
    <property type="molecule type" value="Genomic_DNA"/>
</dbReference>
<dbReference type="InterPro" id="IPR008422">
    <property type="entry name" value="KN_HD"/>
</dbReference>
<evidence type="ECO:0000256" key="6">
    <source>
        <dbReference type="PROSITE-ProRule" id="PRU00108"/>
    </source>
</evidence>
<feature type="compositionally biased region" description="Polar residues" evidence="7">
    <location>
        <begin position="1"/>
        <end position="33"/>
    </location>
</feature>
<evidence type="ECO:0000256" key="3">
    <source>
        <dbReference type="ARBA" id="ARBA00023125"/>
    </source>
</evidence>
<protein>
    <recommendedName>
        <fullName evidence="8">Homeobox domain-containing protein</fullName>
    </recommendedName>
</protein>
<feature type="region of interest" description="Disordered" evidence="7">
    <location>
        <begin position="1"/>
        <end position="95"/>
    </location>
</feature>
<sequence length="759" mass="83148">MRAPSTTQISSTPALVNDTTSLSPKESTGTQHSKSGDSVIDMNEPDEPPKKKTMLFPWNSCKNTVNSDSGPPAVLSSLNPNGFPQGSLQFPSPLGPPRIPCTQKMPDFPSSNPLCSPFSKGHTVFYPSTQGNPTPTPLPGNMDAQSALAALSVAYSSLIKNSVGPNPAARTSISNFRGSDDTLAPGEKTLSSLLPPFTPLTTMGFPQNLAAQNQALFAPSNIAKPLISSKSNLTNFSQENLSLLMSSLLSENLECWQQFQQAAYANNLDPSLLALYNSAGCALELSGTSRRKNATRETTSMLKAWLNDHRKNPYPTKGEKIMLAIVTKMSLTQVSTWFANARRRLKKENKATWNMRTNCTSDGIGQGDDSNEDEDDDDVDVDPDEVGEQGNNSDDNNNNRRDLDNMNKLNKVTHQLLAAQSHGSQISGEPFRSAFNNCRFPPPSLLNSGGRNTSFSLGPTLPTTPRLSPSDSLSSHHHKECETKHIPGTSLSPSYEHRAVNNELDRTGQKRKIWSLVDMAHDHLSSETSAYPDRNGRTRIIPTMPSHMTAVNTPTSSDRLSSAFPSIVKNPFTTDGKNRGFNALSSPVQIKESNQMINGPPERIPAGLNLTKLLGSSTIPSGLEDWKDMNGNLLSSNSSLSLGDPKNDSFLSPSMLAAFYLYQQQRQDQHQHHQQQQQQQQQQHQQQQQNQPQQVQNQELLQWAYLCQRTKQAKGLSGRDDIPHPIKGTVDPLLQFGAQWASSASRFCEQITNCRSNSS</sequence>
<dbReference type="Gene3D" id="1.10.10.60">
    <property type="entry name" value="Homeodomain-like"/>
    <property type="match status" value="1"/>
</dbReference>
<dbReference type="PANTHER" id="PTHR11211">
    <property type="entry name" value="IROQUOIS-CLASS HOMEODOMAIN PROTEIN IRX"/>
    <property type="match status" value="1"/>
</dbReference>
<dbReference type="CDD" id="cd00086">
    <property type="entry name" value="homeodomain"/>
    <property type="match status" value="1"/>
</dbReference>
<keyword evidence="4 6" id="KW-0371">Homeobox</keyword>
<evidence type="ECO:0000256" key="4">
    <source>
        <dbReference type="ARBA" id="ARBA00023155"/>
    </source>
</evidence>
<dbReference type="FunFam" id="1.10.10.60:FF:000003">
    <property type="entry name" value="Iroquois-class homeobox protein IRX"/>
    <property type="match status" value="1"/>
</dbReference>
<keyword evidence="5 6" id="KW-0539">Nucleus</keyword>
<accession>A0AAV2TNN3</accession>
<feature type="compositionally biased region" description="Polar residues" evidence="7">
    <location>
        <begin position="60"/>
        <end position="69"/>
    </location>
</feature>
<dbReference type="GO" id="GO:0000978">
    <property type="term" value="F:RNA polymerase II cis-regulatory region sequence-specific DNA binding"/>
    <property type="evidence" value="ECO:0007669"/>
    <property type="project" value="TreeGrafter"/>
</dbReference>
<feature type="domain" description="Homeobox" evidence="8">
    <location>
        <begin position="285"/>
        <end position="348"/>
    </location>
</feature>
<comment type="similarity">
    <text evidence="2">Belongs to the TALE/IRO homeobox family.</text>
</comment>
<dbReference type="InterPro" id="IPR001356">
    <property type="entry name" value="HD"/>
</dbReference>
<feature type="compositionally biased region" description="Low complexity" evidence="7">
    <location>
        <begin position="674"/>
        <end position="693"/>
    </location>
</feature>
<evidence type="ECO:0000256" key="2">
    <source>
        <dbReference type="ARBA" id="ARBA00008446"/>
    </source>
</evidence>
<name>A0AAV2TNN3_CALDB</name>
<keyword evidence="3 6" id="KW-0238">DNA-binding</keyword>
<dbReference type="GO" id="GO:0048468">
    <property type="term" value="P:cell development"/>
    <property type="evidence" value="ECO:0007669"/>
    <property type="project" value="TreeGrafter"/>
</dbReference>
<comment type="caution">
    <text evidence="9">The sequence shown here is derived from an EMBL/GenBank/DDBJ whole genome shotgun (WGS) entry which is preliminary data.</text>
</comment>
<evidence type="ECO:0000313" key="9">
    <source>
        <dbReference type="EMBL" id="CAL5138890.1"/>
    </source>
</evidence>
<dbReference type="PROSITE" id="PS00027">
    <property type="entry name" value="HOMEOBOX_1"/>
    <property type="match status" value="1"/>
</dbReference>
<evidence type="ECO:0000256" key="7">
    <source>
        <dbReference type="SAM" id="MobiDB-lite"/>
    </source>
</evidence>
<dbReference type="InterPro" id="IPR009057">
    <property type="entry name" value="Homeodomain-like_sf"/>
</dbReference>
<dbReference type="GO" id="GO:0005634">
    <property type="term" value="C:nucleus"/>
    <property type="evidence" value="ECO:0007669"/>
    <property type="project" value="UniProtKB-SubCell"/>
</dbReference>
<dbReference type="GO" id="GO:0030182">
    <property type="term" value="P:neuron differentiation"/>
    <property type="evidence" value="ECO:0007669"/>
    <property type="project" value="TreeGrafter"/>
</dbReference>
<dbReference type="PANTHER" id="PTHR11211:SF40">
    <property type="entry name" value="MIRROR, ISOFORM C"/>
    <property type="match status" value="1"/>
</dbReference>
<dbReference type="AlphaFoldDB" id="A0AAV2TNN3"/>